<feature type="compositionally biased region" description="Polar residues" evidence="1">
    <location>
        <begin position="11"/>
        <end position="29"/>
    </location>
</feature>
<gene>
    <name evidence="2" type="ORF">EZS28_039456</name>
</gene>
<feature type="compositionally biased region" description="Basic and acidic residues" evidence="1">
    <location>
        <begin position="1"/>
        <end position="10"/>
    </location>
</feature>
<sequence length="122" mass="13136">MEKQSLRDDNSMQMSNSFRGQNQSSSEVNQQIGQIALRLKHIGISESEQISVLQQIIIIAASDSDSPNVARDSGVIEAASTLLGQSQSTRVKGLDAPTSCPSLWVGHLKTKKAGMDANQDHS</sequence>
<evidence type="ECO:0000313" key="2">
    <source>
        <dbReference type="EMBL" id="KAA6365017.1"/>
    </source>
</evidence>
<comment type="caution">
    <text evidence="2">The sequence shown here is derived from an EMBL/GenBank/DDBJ whole genome shotgun (WGS) entry which is preliminary data.</text>
</comment>
<evidence type="ECO:0000313" key="3">
    <source>
        <dbReference type="Proteomes" id="UP000324800"/>
    </source>
</evidence>
<protein>
    <submittedName>
        <fullName evidence="2">Uncharacterized protein</fullName>
    </submittedName>
</protein>
<accession>A0A5J4U342</accession>
<proteinExistence type="predicted"/>
<dbReference type="Proteomes" id="UP000324800">
    <property type="component" value="Unassembled WGS sequence"/>
</dbReference>
<reference evidence="2 3" key="1">
    <citation type="submission" date="2019-03" db="EMBL/GenBank/DDBJ databases">
        <title>Single cell metagenomics reveals metabolic interactions within the superorganism composed of flagellate Streblomastix strix and complex community of Bacteroidetes bacteria on its surface.</title>
        <authorList>
            <person name="Treitli S.C."/>
            <person name="Kolisko M."/>
            <person name="Husnik F."/>
            <person name="Keeling P."/>
            <person name="Hampl V."/>
        </authorList>
    </citation>
    <scope>NUCLEOTIDE SEQUENCE [LARGE SCALE GENOMIC DNA]</scope>
    <source>
        <strain evidence="2">ST1C</strain>
    </source>
</reference>
<feature type="region of interest" description="Disordered" evidence="1">
    <location>
        <begin position="1"/>
        <end position="29"/>
    </location>
</feature>
<evidence type="ECO:0000256" key="1">
    <source>
        <dbReference type="SAM" id="MobiDB-lite"/>
    </source>
</evidence>
<feature type="non-terminal residue" evidence="2">
    <location>
        <position position="122"/>
    </location>
</feature>
<name>A0A5J4U342_9EUKA</name>
<dbReference type="EMBL" id="SNRW01020951">
    <property type="protein sequence ID" value="KAA6365017.1"/>
    <property type="molecule type" value="Genomic_DNA"/>
</dbReference>
<organism evidence="2 3">
    <name type="scientific">Streblomastix strix</name>
    <dbReference type="NCBI Taxonomy" id="222440"/>
    <lineage>
        <taxon>Eukaryota</taxon>
        <taxon>Metamonada</taxon>
        <taxon>Preaxostyla</taxon>
        <taxon>Oxymonadida</taxon>
        <taxon>Streblomastigidae</taxon>
        <taxon>Streblomastix</taxon>
    </lineage>
</organism>
<dbReference type="AlphaFoldDB" id="A0A5J4U342"/>